<organism evidence="1 2">
    <name type="scientific">Planktothrix rubescens CCAP 1459/22</name>
    <dbReference type="NCBI Taxonomy" id="329571"/>
    <lineage>
        <taxon>Bacteria</taxon>
        <taxon>Bacillati</taxon>
        <taxon>Cyanobacteriota</taxon>
        <taxon>Cyanophyceae</taxon>
        <taxon>Oscillatoriophycideae</taxon>
        <taxon>Oscillatoriales</taxon>
        <taxon>Microcoleaceae</taxon>
        <taxon>Planktothrix</taxon>
    </lineage>
</organism>
<dbReference type="Proteomes" id="UP000196521">
    <property type="component" value="Chromosome"/>
</dbReference>
<sequence>MSYRELRKIQSEIETVIVVVAN</sequence>
<evidence type="ECO:0000313" key="1">
    <source>
        <dbReference type="EMBL" id="CAC5343715.1"/>
    </source>
</evidence>
<comment type="caution">
    <text evidence="1">The sequence shown here is derived from an EMBL/GenBank/DDBJ whole genome shotgun (WGS) entry which is preliminary data.</text>
</comment>
<gene>
    <name evidence="1" type="ORF">PLAN_40130</name>
</gene>
<name>A0A6J7ZIC5_PLARU</name>
<accession>A0A6J7ZIC5</accession>
<keyword evidence="2" id="KW-1185">Reference proteome</keyword>
<protein>
    <submittedName>
        <fullName evidence="1">Uncharacterized protein</fullName>
    </submittedName>
</protein>
<proteinExistence type="predicted"/>
<dbReference type="EMBL" id="CZCZ02000014">
    <property type="protein sequence ID" value="CAC5343715.1"/>
    <property type="molecule type" value="Genomic_DNA"/>
</dbReference>
<evidence type="ECO:0000313" key="2">
    <source>
        <dbReference type="Proteomes" id="UP000196521"/>
    </source>
</evidence>
<dbReference type="AlphaFoldDB" id="A0A6J7ZIC5"/>
<dbReference type="EMBL" id="LR812490">
    <property type="protein sequence ID" value="CAC5343715.1"/>
    <property type="molecule type" value="Genomic_DNA"/>
</dbReference>
<reference evidence="1" key="1">
    <citation type="submission" date="2020-05" db="EMBL/GenBank/DDBJ databases">
        <authorList>
            <consortium name="Genoscope - CEA"/>
            <person name="William W."/>
        </authorList>
    </citation>
    <scope>NUCLEOTIDE SEQUENCE [LARGE SCALE GENOMIC DNA]</scope>
    <source>
        <strain evidence="1">PCC 7821</strain>
    </source>
</reference>